<dbReference type="Proteomes" id="UP000671914">
    <property type="component" value="Chromosome"/>
</dbReference>
<evidence type="ECO:0000313" key="4">
    <source>
        <dbReference type="Proteomes" id="UP000671914"/>
    </source>
</evidence>
<name>A0A975FKS2_9MICO</name>
<keyword evidence="2" id="KW-0472">Membrane</keyword>
<dbReference type="RefSeq" id="WP_210896617.1">
    <property type="nucleotide sequence ID" value="NZ_CP071696.1"/>
</dbReference>
<feature type="compositionally biased region" description="Basic and acidic residues" evidence="1">
    <location>
        <begin position="33"/>
        <end position="55"/>
    </location>
</feature>
<sequence length="55" mass="5940">MNAAAIALMVFALLVVWGGMIASMIALGRRPGRKDYPPGGTDDHREDDAIPERDT</sequence>
<evidence type="ECO:0000313" key="3">
    <source>
        <dbReference type="EMBL" id="QTX03732.1"/>
    </source>
</evidence>
<organism evidence="3 4">
    <name type="scientific">Agromyces archimandritae</name>
    <dbReference type="NCBI Taxonomy" id="2781962"/>
    <lineage>
        <taxon>Bacteria</taxon>
        <taxon>Bacillati</taxon>
        <taxon>Actinomycetota</taxon>
        <taxon>Actinomycetes</taxon>
        <taxon>Micrococcales</taxon>
        <taxon>Microbacteriaceae</taxon>
        <taxon>Agromyces</taxon>
    </lineage>
</organism>
<dbReference type="InterPro" id="IPR031596">
    <property type="entry name" value="MaAIMP_sms"/>
</dbReference>
<evidence type="ECO:0000256" key="2">
    <source>
        <dbReference type="SAM" id="Phobius"/>
    </source>
</evidence>
<dbReference type="NCBIfam" id="NF033493">
    <property type="entry name" value="MetS_like_NSS"/>
    <property type="match status" value="1"/>
</dbReference>
<keyword evidence="2" id="KW-0812">Transmembrane</keyword>
<dbReference type="EMBL" id="CP071696">
    <property type="protein sequence ID" value="QTX03732.1"/>
    <property type="molecule type" value="Genomic_DNA"/>
</dbReference>
<feature type="region of interest" description="Disordered" evidence="1">
    <location>
        <begin position="29"/>
        <end position="55"/>
    </location>
</feature>
<evidence type="ECO:0000256" key="1">
    <source>
        <dbReference type="SAM" id="MobiDB-lite"/>
    </source>
</evidence>
<dbReference type="AlphaFoldDB" id="A0A975FKS2"/>
<dbReference type="Pfam" id="PF16951">
    <property type="entry name" value="MaAIMP_sms"/>
    <property type="match status" value="1"/>
</dbReference>
<keyword evidence="4" id="KW-1185">Reference proteome</keyword>
<proteinExistence type="predicted"/>
<reference evidence="3" key="1">
    <citation type="submission" date="2021-03" db="EMBL/GenBank/DDBJ databases">
        <title>Agromyces archimandritus sp. nov., isolated from the cockroach Archimandrita tessellata.</title>
        <authorList>
            <person name="Guzman J."/>
            <person name="Ortuzar M."/>
            <person name="Poehlein A."/>
            <person name="Daniel R."/>
            <person name="Trujillo M."/>
            <person name="Vilcinskas A."/>
        </authorList>
    </citation>
    <scope>NUCLEOTIDE SEQUENCE</scope>
    <source>
        <strain evidence="3">G127AT</strain>
    </source>
</reference>
<protein>
    <submittedName>
        <fullName evidence="3">Methionine/alanine import family NSS transporter small subunit</fullName>
    </submittedName>
</protein>
<feature type="transmembrane region" description="Helical" evidence="2">
    <location>
        <begin position="6"/>
        <end position="27"/>
    </location>
</feature>
<gene>
    <name evidence="3" type="ORF">G127AT_10355</name>
</gene>
<accession>A0A975FKS2</accession>
<dbReference type="KEGG" id="aarc:G127AT_10355"/>
<keyword evidence="2" id="KW-1133">Transmembrane helix</keyword>